<keyword evidence="7 9" id="KW-0472">Membrane</keyword>
<accession>A0A0G0Y5F6</accession>
<dbReference type="InterPro" id="IPR027417">
    <property type="entry name" value="P-loop_NTPase"/>
</dbReference>
<protein>
    <recommendedName>
        <fullName evidence="2 9">Cell division ATP-binding protein FtsE</fullName>
    </recommendedName>
</protein>
<dbReference type="InterPro" id="IPR005286">
    <property type="entry name" value="Cell_div_FtsE"/>
</dbReference>
<comment type="subcellular location">
    <subcellularLocation>
        <location evidence="9">Cell membrane</location>
        <topology evidence="9">Peripheral membrane protein</topology>
        <orientation evidence="9">Cytoplasmic side</orientation>
    </subcellularLocation>
</comment>
<dbReference type="InterPro" id="IPR003593">
    <property type="entry name" value="AAA+_ATPase"/>
</dbReference>
<evidence type="ECO:0000256" key="4">
    <source>
        <dbReference type="ARBA" id="ARBA00022618"/>
    </source>
</evidence>
<proteinExistence type="inferred from homology"/>
<sequence length="228" mass="25503">MIQFEEVIKKYPNGQVALEDINLKIEDGEFIFIVGPSGAGKSTMLKLITREILPSSGKILFNDENILQFKEGKIPHLRRKIGTVFQDFKLLLNRTVFENVAVPLEVVGKKESDIEKEVSSVLEKVGLLDKAEYFPSQLSGGEVQRTAIARAIVSMPQVLLADEPTGDLDPKTAREVVKVLEKINQDDKTTVIMATHNAAIVNHFKKRVVVLEKGKIEKDEKEGKYESD</sequence>
<dbReference type="AlphaFoldDB" id="A0A0G0Y5F6"/>
<gene>
    <name evidence="9" type="primary">ftsE</name>
    <name evidence="11" type="ORF">UU56_C0004G0067</name>
</gene>
<dbReference type="GO" id="GO:0005524">
    <property type="term" value="F:ATP binding"/>
    <property type="evidence" value="ECO:0007669"/>
    <property type="project" value="UniProtKB-UniRule"/>
</dbReference>
<dbReference type="GO" id="GO:0051301">
    <property type="term" value="P:cell division"/>
    <property type="evidence" value="ECO:0007669"/>
    <property type="project" value="UniProtKB-UniRule"/>
</dbReference>
<evidence type="ECO:0000256" key="6">
    <source>
        <dbReference type="ARBA" id="ARBA00022840"/>
    </source>
</evidence>
<evidence type="ECO:0000256" key="3">
    <source>
        <dbReference type="ARBA" id="ARBA00022475"/>
    </source>
</evidence>
<dbReference type="GO" id="GO:0016887">
    <property type="term" value="F:ATP hydrolysis activity"/>
    <property type="evidence" value="ECO:0007669"/>
    <property type="project" value="InterPro"/>
</dbReference>
<organism evidence="11 12">
    <name type="scientific">Candidatus Curtissbacteria bacterium GW2011_GWA2_41_24</name>
    <dbReference type="NCBI Taxonomy" id="1618411"/>
    <lineage>
        <taxon>Bacteria</taxon>
        <taxon>Candidatus Curtissiibacteriota</taxon>
    </lineage>
</organism>
<dbReference type="Proteomes" id="UP000034493">
    <property type="component" value="Unassembled WGS sequence"/>
</dbReference>
<name>A0A0G0Y5F6_9BACT</name>
<dbReference type="PANTHER" id="PTHR24220">
    <property type="entry name" value="IMPORT ATP-BINDING PROTEIN"/>
    <property type="match status" value="1"/>
</dbReference>
<reference evidence="11 12" key="1">
    <citation type="journal article" date="2015" name="Nature">
        <title>rRNA introns, odd ribosomes, and small enigmatic genomes across a large radiation of phyla.</title>
        <authorList>
            <person name="Brown C.T."/>
            <person name="Hug L.A."/>
            <person name="Thomas B.C."/>
            <person name="Sharon I."/>
            <person name="Castelle C.J."/>
            <person name="Singh A."/>
            <person name="Wilkins M.J."/>
            <person name="Williams K.H."/>
            <person name="Banfield J.F."/>
        </authorList>
    </citation>
    <scope>NUCLEOTIDE SEQUENCE [LARGE SCALE GENOMIC DNA]</scope>
</reference>
<keyword evidence="6 9" id="KW-0067">ATP-binding</keyword>
<keyword evidence="5 9" id="KW-0547">Nucleotide-binding</keyword>
<dbReference type="Pfam" id="PF00005">
    <property type="entry name" value="ABC_tran"/>
    <property type="match status" value="1"/>
</dbReference>
<evidence type="ECO:0000256" key="1">
    <source>
        <dbReference type="ARBA" id="ARBA00005417"/>
    </source>
</evidence>
<dbReference type="FunFam" id="3.40.50.300:FF:000056">
    <property type="entry name" value="Cell division ATP-binding protein FtsE"/>
    <property type="match status" value="1"/>
</dbReference>
<keyword evidence="8 9" id="KW-0131">Cell cycle</keyword>
<evidence type="ECO:0000256" key="5">
    <source>
        <dbReference type="ARBA" id="ARBA00022741"/>
    </source>
</evidence>
<dbReference type="NCBIfam" id="TIGR02673">
    <property type="entry name" value="FtsE"/>
    <property type="match status" value="1"/>
</dbReference>
<evidence type="ECO:0000256" key="9">
    <source>
        <dbReference type="RuleBase" id="RU365094"/>
    </source>
</evidence>
<dbReference type="PROSITE" id="PS50893">
    <property type="entry name" value="ABC_TRANSPORTER_2"/>
    <property type="match status" value="1"/>
</dbReference>
<dbReference type="PANTHER" id="PTHR24220:SF470">
    <property type="entry name" value="CELL DIVISION ATP-BINDING PROTEIN FTSE"/>
    <property type="match status" value="1"/>
</dbReference>
<comment type="caution">
    <text evidence="11">The sequence shown here is derived from an EMBL/GenBank/DDBJ whole genome shotgun (WGS) entry which is preliminary data.</text>
</comment>
<dbReference type="InterPro" id="IPR003439">
    <property type="entry name" value="ABC_transporter-like_ATP-bd"/>
</dbReference>
<dbReference type="EMBL" id="LCBC01000004">
    <property type="protein sequence ID" value="KKS04666.1"/>
    <property type="molecule type" value="Genomic_DNA"/>
</dbReference>
<comment type="subunit">
    <text evidence="9">Homodimer. Forms a membrane-associated complex with FtsX.</text>
</comment>
<comment type="similarity">
    <text evidence="1 9">Belongs to the ABC transporter superfamily.</text>
</comment>
<keyword evidence="4 9" id="KW-0132">Cell division</keyword>
<dbReference type="SUPFAM" id="SSF52540">
    <property type="entry name" value="P-loop containing nucleoside triphosphate hydrolases"/>
    <property type="match status" value="1"/>
</dbReference>
<evidence type="ECO:0000256" key="8">
    <source>
        <dbReference type="ARBA" id="ARBA00023306"/>
    </source>
</evidence>
<feature type="domain" description="ABC transporter" evidence="10">
    <location>
        <begin position="2"/>
        <end position="228"/>
    </location>
</feature>
<comment type="function">
    <text evidence="9">Part of the ABC transporter FtsEX involved in cellular division.</text>
</comment>
<dbReference type="GO" id="GO:0022857">
    <property type="term" value="F:transmembrane transporter activity"/>
    <property type="evidence" value="ECO:0007669"/>
    <property type="project" value="TreeGrafter"/>
</dbReference>
<dbReference type="PATRIC" id="fig|1618411.3.peg.369"/>
<dbReference type="SMART" id="SM00382">
    <property type="entry name" value="AAA"/>
    <property type="match status" value="1"/>
</dbReference>
<evidence type="ECO:0000313" key="11">
    <source>
        <dbReference type="EMBL" id="KKS04666.1"/>
    </source>
</evidence>
<evidence type="ECO:0000313" key="12">
    <source>
        <dbReference type="Proteomes" id="UP000034493"/>
    </source>
</evidence>
<keyword evidence="3 9" id="KW-1003">Cell membrane</keyword>
<dbReference type="InterPro" id="IPR015854">
    <property type="entry name" value="ABC_transpr_LolD-like"/>
</dbReference>
<dbReference type="GO" id="GO:0005886">
    <property type="term" value="C:plasma membrane"/>
    <property type="evidence" value="ECO:0007669"/>
    <property type="project" value="UniProtKB-SubCell"/>
</dbReference>
<dbReference type="Gene3D" id="3.40.50.300">
    <property type="entry name" value="P-loop containing nucleotide triphosphate hydrolases"/>
    <property type="match status" value="1"/>
</dbReference>
<evidence type="ECO:0000256" key="2">
    <source>
        <dbReference type="ARBA" id="ARBA00020019"/>
    </source>
</evidence>
<evidence type="ECO:0000259" key="10">
    <source>
        <dbReference type="PROSITE" id="PS50893"/>
    </source>
</evidence>
<evidence type="ECO:0000256" key="7">
    <source>
        <dbReference type="ARBA" id="ARBA00023136"/>
    </source>
</evidence>